<accession>A0A5B8XD98</accession>
<dbReference type="RefSeq" id="WP_146820508.1">
    <property type="nucleotide sequence ID" value="NZ_CP029077.1"/>
</dbReference>
<sequence>MDNISFYLHIISPEIIDFAKNNQNITIITTESEKNLNKKTISSNVISIPLAIPTYLKSESVQAYEDNKKVIHELLSRATIHLGGLYKNAQNQDVIITDSQFQSIPKDLNLTSKNHVSVIVHPRTFKDVIDKPMQIKKRLLLLTKDGKLNKNMHFFVPKNLYDILNAKENSGLFSGFNIQLSPPYNGVLYAINELQMCEQKQFVSVDQYNAFADIKCKVHGFLLNKSDVNQKKYLNKYNSINLNQDVLKGFLKIVK</sequence>
<dbReference type="Proteomes" id="UP000321934">
    <property type="component" value="Chromosome"/>
</dbReference>
<protein>
    <submittedName>
        <fullName evidence="1">Uncharacterized protein</fullName>
    </submittedName>
</protein>
<evidence type="ECO:0000313" key="2">
    <source>
        <dbReference type="Proteomes" id="UP000321934"/>
    </source>
</evidence>
<keyword evidence="2" id="KW-1185">Reference proteome</keyword>
<name>A0A5B8XD98_9RICK</name>
<evidence type="ECO:0000313" key="1">
    <source>
        <dbReference type="EMBL" id="QED23220.1"/>
    </source>
</evidence>
<organism evidence="1 2">
    <name type="scientific">Candidatus Deianiraea vastatrix</name>
    <dbReference type="NCBI Taxonomy" id="2163644"/>
    <lineage>
        <taxon>Bacteria</taxon>
        <taxon>Pseudomonadati</taxon>
        <taxon>Pseudomonadota</taxon>
        <taxon>Alphaproteobacteria</taxon>
        <taxon>Rickettsiales</taxon>
        <taxon>Candidatus Deianiraeaceae</taxon>
        <taxon>Candidatus Deianiraea</taxon>
    </lineage>
</organism>
<gene>
    <name evidence="1" type="ORF">Deia_00417</name>
</gene>
<reference evidence="1 2" key="1">
    <citation type="journal article" date="2019" name="ISME J.">
        <title>Deianiraea, an extracellular bacterium associated with the ciliate Paramecium, suggests an alternative scenario for the evolution of Rickettsiales.</title>
        <authorList>
            <person name="Castelli M."/>
            <person name="Sabaneyeva E."/>
            <person name="Lanzoni O."/>
            <person name="Lebedeva N."/>
            <person name="Floriano A.M."/>
            <person name="Gaiarsa S."/>
            <person name="Benken K."/>
            <person name="Modeo L."/>
            <person name="Bandi C."/>
            <person name="Potekhin A."/>
            <person name="Sassera D."/>
            <person name="Petroni G."/>
        </authorList>
    </citation>
    <scope>NUCLEOTIDE SEQUENCE [LARGE SCALE GENOMIC DNA]</scope>
    <source>
        <strain evidence="1">CyL4-1</strain>
    </source>
</reference>
<dbReference type="EMBL" id="CP029077">
    <property type="protein sequence ID" value="QED23220.1"/>
    <property type="molecule type" value="Genomic_DNA"/>
</dbReference>
<dbReference type="AlphaFoldDB" id="A0A5B8XD98"/>
<proteinExistence type="predicted"/>